<reference evidence="1 2" key="2">
    <citation type="journal article" date="2014" name="J. Gen. Appl. Microbiol.">
        <title>The early diverging ascomycetous budding yeast Saitoella complicata has three histone deacetylases belonging to the Clr6, Hos2, and Rpd3 lineages.</title>
        <authorList>
            <person name="Nishida H."/>
            <person name="Matsumoto T."/>
            <person name="Kondo S."/>
            <person name="Hamamoto M."/>
            <person name="Yoshikawa H."/>
        </authorList>
    </citation>
    <scope>NUCLEOTIDE SEQUENCE [LARGE SCALE GENOMIC DNA]</scope>
    <source>
        <strain evidence="1 2">NRRL Y-17804</strain>
    </source>
</reference>
<reference evidence="1 2" key="3">
    <citation type="journal article" date="2015" name="Genome Announc.">
        <title>Draft Genome Sequence of the Archiascomycetous Yeast Saitoella complicata.</title>
        <authorList>
            <person name="Yamauchi K."/>
            <person name="Kondo S."/>
            <person name="Hamamoto M."/>
            <person name="Takahashi Y."/>
            <person name="Ogura Y."/>
            <person name="Hayashi T."/>
            <person name="Nishida H."/>
        </authorList>
    </citation>
    <scope>NUCLEOTIDE SEQUENCE [LARGE SCALE GENOMIC DNA]</scope>
    <source>
        <strain evidence="1 2">NRRL Y-17804</strain>
    </source>
</reference>
<comment type="caution">
    <text evidence="1">The sequence shown here is derived from an EMBL/GenBank/DDBJ whole genome shotgun (WGS) entry which is preliminary data.</text>
</comment>
<evidence type="ECO:0000313" key="1">
    <source>
        <dbReference type="EMBL" id="GAO52763.1"/>
    </source>
</evidence>
<sequence>MSDITPSLRCGGAPVVSCFATAPRSTCRSFRILLGAADPVHPALLCSALLHPPPYSHPSSILRVYPSSTSISFTTHQRVHAPPQVESPHRSYRIPLSCNAFCKIVSLTAANTNRIFPVSVACVRCGYTFNPARFSFVNLYRMNLAAFDGSGPPITQNTARLANHAHSKEAPLQRIGDR</sequence>
<keyword evidence="2" id="KW-1185">Reference proteome</keyword>
<evidence type="ECO:0000313" key="2">
    <source>
        <dbReference type="Proteomes" id="UP000033140"/>
    </source>
</evidence>
<gene>
    <name evidence="1" type="ORF">G7K_6831-t1</name>
</gene>
<accession>A0A0E9NSK6</accession>
<proteinExistence type="predicted"/>
<dbReference type="AlphaFoldDB" id="A0A0E9NSK6"/>
<name>A0A0E9NSK6_SAICN</name>
<reference evidence="1 2" key="1">
    <citation type="journal article" date="2011" name="J. Gen. Appl. Microbiol.">
        <title>Draft genome sequencing of the enigmatic yeast Saitoella complicata.</title>
        <authorList>
            <person name="Nishida H."/>
            <person name="Hamamoto M."/>
            <person name="Sugiyama J."/>
        </authorList>
    </citation>
    <scope>NUCLEOTIDE SEQUENCE [LARGE SCALE GENOMIC DNA]</scope>
    <source>
        <strain evidence="1 2">NRRL Y-17804</strain>
    </source>
</reference>
<dbReference type="EMBL" id="BACD03000085">
    <property type="protein sequence ID" value="GAO52763.1"/>
    <property type="molecule type" value="Genomic_DNA"/>
</dbReference>
<organism evidence="1 2">
    <name type="scientific">Saitoella complicata (strain BCRC 22490 / CBS 7301 / JCM 7358 / NBRC 10748 / NRRL Y-17804)</name>
    <dbReference type="NCBI Taxonomy" id="698492"/>
    <lineage>
        <taxon>Eukaryota</taxon>
        <taxon>Fungi</taxon>
        <taxon>Dikarya</taxon>
        <taxon>Ascomycota</taxon>
        <taxon>Taphrinomycotina</taxon>
        <taxon>Taphrinomycotina incertae sedis</taxon>
        <taxon>Saitoella</taxon>
    </lineage>
</organism>
<dbReference type="Proteomes" id="UP000033140">
    <property type="component" value="Unassembled WGS sequence"/>
</dbReference>
<protein>
    <submittedName>
        <fullName evidence="1">Uncharacterized protein</fullName>
    </submittedName>
</protein>